<dbReference type="EMBL" id="BPVZ01000144">
    <property type="protein sequence ID" value="GKV40763.1"/>
    <property type="molecule type" value="Genomic_DNA"/>
</dbReference>
<gene>
    <name evidence="2" type="ORF">SLEP1_g48366</name>
</gene>
<dbReference type="Proteomes" id="UP001054252">
    <property type="component" value="Unassembled WGS sequence"/>
</dbReference>
<sequence length="276" mass="29544">MYKALEVTQVGLGPTSPSRPLSGTVHARLVVSREFWTAPVHCKGVDTISTCISRMSTLLSLRASHTMWTPLVAPARACVSQLRPHATAVALTLPTHARPAFERSMSHSRQCPCLRSHALVPRAIPHPCVPVPRPSLPVRVPMSRAKTLSRAHACRPDCSCTLLCVLSATLRHGLGIDASIGKTRCVSSDPLCACTLVCVCVVIATPCRDTDTLVQDARVHASTCTCAHARANPHVRTHTLQCCMACLLDAAHTVCVPVAAAPYHDVLDSGPQTRVL</sequence>
<reference evidence="2 3" key="1">
    <citation type="journal article" date="2021" name="Commun. Biol.">
        <title>The genome of Shorea leprosula (Dipterocarpaceae) highlights the ecological relevance of drought in aseasonal tropical rainforests.</title>
        <authorList>
            <person name="Ng K.K.S."/>
            <person name="Kobayashi M.J."/>
            <person name="Fawcett J.A."/>
            <person name="Hatakeyama M."/>
            <person name="Paape T."/>
            <person name="Ng C.H."/>
            <person name="Ang C.C."/>
            <person name="Tnah L.H."/>
            <person name="Lee C.T."/>
            <person name="Nishiyama T."/>
            <person name="Sese J."/>
            <person name="O'Brien M.J."/>
            <person name="Copetti D."/>
            <person name="Mohd Noor M.I."/>
            <person name="Ong R.C."/>
            <person name="Putra M."/>
            <person name="Sireger I.Z."/>
            <person name="Indrioko S."/>
            <person name="Kosugi Y."/>
            <person name="Izuno A."/>
            <person name="Isagi Y."/>
            <person name="Lee S.L."/>
            <person name="Shimizu K.K."/>
        </authorList>
    </citation>
    <scope>NUCLEOTIDE SEQUENCE [LARGE SCALE GENOMIC DNA]</scope>
    <source>
        <strain evidence="2">214</strain>
    </source>
</reference>
<comment type="caution">
    <text evidence="2">The sequence shown here is derived from an EMBL/GenBank/DDBJ whole genome shotgun (WGS) entry which is preliminary data.</text>
</comment>
<keyword evidence="3" id="KW-1185">Reference proteome</keyword>
<organism evidence="2 3">
    <name type="scientific">Rubroshorea leprosula</name>
    <dbReference type="NCBI Taxonomy" id="152421"/>
    <lineage>
        <taxon>Eukaryota</taxon>
        <taxon>Viridiplantae</taxon>
        <taxon>Streptophyta</taxon>
        <taxon>Embryophyta</taxon>
        <taxon>Tracheophyta</taxon>
        <taxon>Spermatophyta</taxon>
        <taxon>Magnoliopsida</taxon>
        <taxon>eudicotyledons</taxon>
        <taxon>Gunneridae</taxon>
        <taxon>Pentapetalae</taxon>
        <taxon>rosids</taxon>
        <taxon>malvids</taxon>
        <taxon>Malvales</taxon>
        <taxon>Dipterocarpaceae</taxon>
        <taxon>Rubroshorea</taxon>
    </lineage>
</organism>
<evidence type="ECO:0000313" key="2">
    <source>
        <dbReference type="EMBL" id="GKV40763.1"/>
    </source>
</evidence>
<protein>
    <submittedName>
        <fullName evidence="2">Uncharacterized protein</fullName>
    </submittedName>
</protein>
<evidence type="ECO:0000313" key="3">
    <source>
        <dbReference type="Proteomes" id="UP001054252"/>
    </source>
</evidence>
<proteinExistence type="predicted"/>
<accession>A0AAV5LTE4</accession>
<name>A0AAV5LTE4_9ROSI</name>
<dbReference type="AlphaFoldDB" id="A0AAV5LTE4"/>
<evidence type="ECO:0000256" key="1">
    <source>
        <dbReference type="SAM" id="MobiDB-lite"/>
    </source>
</evidence>
<feature type="region of interest" description="Disordered" evidence="1">
    <location>
        <begin position="1"/>
        <end position="22"/>
    </location>
</feature>